<feature type="region of interest" description="Disordered" evidence="3">
    <location>
        <begin position="257"/>
        <end position="278"/>
    </location>
</feature>
<evidence type="ECO:0000256" key="2">
    <source>
        <dbReference type="ARBA" id="ARBA00023043"/>
    </source>
</evidence>
<name>A0A3B1AHZ8_9ZZZZ</name>
<proteinExistence type="predicted"/>
<dbReference type="Pfam" id="PF12796">
    <property type="entry name" value="Ank_2"/>
    <property type="match status" value="1"/>
</dbReference>
<sequence>MLTLKKSLVLFACLLFGVLANCGLTGKTMKLTDFFNPDMVELIRAIEKGDENKARVLIEQGLSLNVHGEEGITPLFWLIMQKDKPAIRLAIKLGANPSFADLNGDTPVTMVTGGNDDELLLILLEGGGNANAVDSDGHPAIFAAVAGERVEQIKMLMRFGADINLTNRSGANSALYGADINRFEMVHYLIEQGVDYAARDATRGDIAWSVHNKLSKNLLSPEYPAYGWALKVKQQLIDRGVKFPPLSPREVRWKEGKPNKYDIKAREKERLENNGQGN</sequence>
<dbReference type="PROSITE" id="PS50088">
    <property type="entry name" value="ANK_REPEAT"/>
    <property type="match status" value="2"/>
</dbReference>
<keyword evidence="1" id="KW-0677">Repeat</keyword>
<dbReference type="SMART" id="SM00248">
    <property type="entry name" value="ANK"/>
    <property type="match status" value="5"/>
</dbReference>
<dbReference type="SUPFAM" id="SSF48403">
    <property type="entry name" value="Ankyrin repeat"/>
    <property type="match status" value="1"/>
</dbReference>
<evidence type="ECO:0000256" key="1">
    <source>
        <dbReference type="ARBA" id="ARBA00022737"/>
    </source>
</evidence>
<reference evidence="4" key="1">
    <citation type="submission" date="2018-06" db="EMBL/GenBank/DDBJ databases">
        <authorList>
            <person name="Zhirakovskaya E."/>
        </authorList>
    </citation>
    <scope>NUCLEOTIDE SEQUENCE</scope>
</reference>
<dbReference type="PANTHER" id="PTHR24198:SF165">
    <property type="entry name" value="ANKYRIN REPEAT-CONTAINING PROTEIN-RELATED"/>
    <property type="match status" value="1"/>
</dbReference>
<gene>
    <name evidence="4" type="ORF">MNBD_GAMMA19-952</name>
</gene>
<dbReference type="InterPro" id="IPR036770">
    <property type="entry name" value="Ankyrin_rpt-contain_sf"/>
</dbReference>
<dbReference type="AlphaFoldDB" id="A0A3B1AHZ8"/>
<dbReference type="EMBL" id="UOFV01000391">
    <property type="protein sequence ID" value="VAX03352.1"/>
    <property type="molecule type" value="Genomic_DNA"/>
</dbReference>
<accession>A0A3B1AHZ8</accession>
<protein>
    <submittedName>
        <fullName evidence="4">Uncharacterized protein</fullName>
    </submittedName>
</protein>
<evidence type="ECO:0000313" key="4">
    <source>
        <dbReference type="EMBL" id="VAX03352.1"/>
    </source>
</evidence>
<feature type="compositionally biased region" description="Basic and acidic residues" evidence="3">
    <location>
        <begin position="257"/>
        <end position="272"/>
    </location>
</feature>
<dbReference type="InterPro" id="IPR002110">
    <property type="entry name" value="Ankyrin_rpt"/>
</dbReference>
<keyword evidence="2" id="KW-0040">ANK repeat</keyword>
<organism evidence="4">
    <name type="scientific">hydrothermal vent metagenome</name>
    <dbReference type="NCBI Taxonomy" id="652676"/>
    <lineage>
        <taxon>unclassified sequences</taxon>
        <taxon>metagenomes</taxon>
        <taxon>ecological metagenomes</taxon>
    </lineage>
</organism>
<evidence type="ECO:0000256" key="3">
    <source>
        <dbReference type="SAM" id="MobiDB-lite"/>
    </source>
</evidence>
<dbReference type="PANTHER" id="PTHR24198">
    <property type="entry name" value="ANKYRIN REPEAT AND PROTEIN KINASE DOMAIN-CONTAINING PROTEIN"/>
    <property type="match status" value="1"/>
</dbReference>
<dbReference type="Gene3D" id="1.25.40.20">
    <property type="entry name" value="Ankyrin repeat-containing domain"/>
    <property type="match status" value="1"/>
</dbReference>